<evidence type="ECO:0000313" key="2">
    <source>
        <dbReference type="EMBL" id="GET89807.1"/>
    </source>
</evidence>
<gene>
    <name evidence="2" type="ORF">LtaPh_2716321</name>
</gene>
<feature type="compositionally biased region" description="Basic residues" evidence="1">
    <location>
        <begin position="1"/>
        <end position="12"/>
    </location>
</feature>
<comment type="caution">
    <text evidence="2">The sequence shown here is derived from an EMBL/GenBank/DDBJ whole genome shotgun (WGS) entry which is preliminary data.</text>
</comment>
<name>A0A640KQK2_LEITA</name>
<dbReference type="Proteomes" id="UP000419144">
    <property type="component" value="Unassembled WGS sequence"/>
</dbReference>
<dbReference type="VEuPathDB" id="TriTrypDB:LtaPh_2716321"/>
<dbReference type="AlphaFoldDB" id="A0A640KQK2"/>
<feature type="region of interest" description="Disordered" evidence="1">
    <location>
        <begin position="183"/>
        <end position="238"/>
    </location>
</feature>
<evidence type="ECO:0000256" key="1">
    <source>
        <dbReference type="SAM" id="MobiDB-lite"/>
    </source>
</evidence>
<sequence length="496" mass="56305">MLCTHLHTHTHTHTGTSPSVGEPQCERGAGERQRGRRAASYAPLRVRRRHLHRHITVPGRARPRLPPQQLHDLAHRVPNLQVEELHRVQLPVQHVRVLHLGSSQLVVVLRRNLVHQRAPAPPLRVRCVRAQRRHVVRSHRALAPRVRKVRLVQRRGVLGKVLGCRRRRGSQLPGTRSRRIRWRRVSDSLAGLPRPRSSGSRKQRRKGVDDVLHHVRRAPRVAGTTSRSGHESVTSSTGLLAHQPRAHLRRIRCARTQRSLLRLQRVQVQPQKAAVVHLARAHRIASVQHGARLHQREVGVMVLTGADAAASPPLDALAEERLEPVAEPHALLVEQEARALHLPRRLVHVRAERHAVASLAATSDKHAAPLAVHHAREVLARPRKLHVAVRQRRDVRGHARAVPRRHKLAMDHHVRPEVFLVLHRVRRWHRPVRDLQRLLCGDPVRRRSATARVVRRPRRLSVLAACKAQRHTTQHRAETAPCVLPKSSVWPSVAAA</sequence>
<dbReference type="EMBL" id="BLBS01000037">
    <property type="protein sequence ID" value="GET89807.1"/>
    <property type="molecule type" value="Genomic_DNA"/>
</dbReference>
<accession>A0A640KQK2</accession>
<feature type="compositionally biased region" description="Basic and acidic residues" evidence="1">
    <location>
        <begin position="24"/>
        <end position="33"/>
    </location>
</feature>
<proteinExistence type="predicted"/>
<organism evidence="2 3">
    <name type="scientific">Leishmania tarentolae</name>
    <name type="common">Sauroleishmania tarentolae</name>
    <dbReference type="NCBI Taxonomy" id="5689"/>
    <lineage>
        <taxon>Eukaryota</taxon>
        <taxon>Discoba</taxon>
        <taxon>Euglenozoa</taxon>
        <taxon>Kinetoplastea</taxon>
        <taxon>Metakinetoplastina</taxon>
        <taxon>Trypanosomatida</taxon>
        <taxon>Trypanosomatidae</taxon>
        <taxon>Leishmaniinae</taxon>
        <taxon>Leishmania</taxon>
        <taxon>lizard Leishmania</taxon>
    </lineage>
</organism>
<keyword evidence="3" id="KW-1185">Reference proteome</keyword>
<reference evidence="2" key="1">
    <citation type="submission" date="2019-11" db="EMBL/GenBank/DDBJ databases">
        <title>Leishmania tarentolae CDS.</title>
        <authorList>
            <person name="Goto Y."/>
            <person name="Yamagishi J."/>
        </authorList>
    </citation>
    <scope>NUCLEOTIDE SEQUENCE [LARGE SCALE GENOMIC DNA]</scope>
    <source>
        <strain evidence="2">Parrot Tar II</strain>
    </source>
</reference>
<feature type="region of interest" description="Disordered" evidence="1">
    <location>
        <begin position="1"/>
        <end position="39"/>
    </location>
</feature>
<evidence type="ECO:0000313" key="3">
    <source>
        <dbReference type="Proteomes" id="UP000419144"/>
    </source>
</evidence>
<feature type="compositionally biased region" description="Polar residues" evidence="1">
    <location>
        <begin position="223"/>
        <end position="238"/>
    </location>
</feature>
<protein>
    <submittedName>
        <fullName evidence="2">Uncharacterized protein</fullName>
    </submittedName>
</protein>